<sequence length="1313" mass="135068">MTDASHDSPPARAEAVLARVTDLDVPVLVGEYDGPHGPALDALCDELGSVAEELRPLAGQEGLLARVEARLGLLTATRYALGQRDADRCRARELLDRARVSEHLDAAGRAAARRGLVRMLGSRMARVQEHVRASGMADAKALRLADLQWATELGRPAEHGGSGMLEDTELLARLLREESGGNLPPELGELLDGLTHGIDALRRGDTSAVLAFAERLLRSGRLPQPGGGAPPMLPRLLDSVVPALKSAFPGGELPRGPQPTGPDDAGLTPLWELMALAEAMNPGTLDEADAPALIAALTGSDPDAAQDPATLSSRMIAALTYLSQGTRTGDMEAMGDALRLMQEAFAAGEIDAAKRTDWLLPVVGGVLLAGSMTGGSLQDEELADAVLRDLDRAAPSTDDPDAITMHCCARIARLQIALQQALDAKDVEGVESVLLDLHDLDAVADDGLEWLSVLLSYTLGTASLGLASLTRTVEDVRAAAHHYEQVLDAAVTPPALQNLMDASWAPLLALIATVEKDPGRIAAGIERARSVLGRPGLTFDFEARVHSGLAIALRSLYDLTGDVAALEEAVAELEQARAAMPPDSPGETSVHVMLAERLADRADARPGTPAAVADLRAAVAAARDALRSAADDVLLQVGVRHGLRMARQGADLGRAAALWALRTGDAEEAVGCLEAGRSLVLRAAAVSASVADRLEVLGAGDLAARWRAAPSGGLAALPGAEDGSPLDALLSNAADGGPVLSGEVRRRSLALLRGRERPAGEPAAGTVAELRAGLARSGADVLVHLLPGSGTQDGALLLITPEGPVWVVPSPGLSVGGRSPVTAFLAAGAARQRLEAPGVEASHQERNRADRAWSASLDDLCAWAGEVLAPVLDGLDLWPRALCESGLVRCPAHPRPFPGVPDTATATATATGADAPGENAGSGTPETAPVPKPTPVAAGTEGAMPADDARGPAAVGDASVTASGTHRAGDAPGAAGLVGGAGVVGGAGIVGEGGAGHACAAVRLVLVPGGELGVVPWQAALVRPPERYGAPPAVRLCEVAVVSHAASGGEFLRAAARRRMPPGEHPVLVFHGDDLPWAEEEVEILGEVHYPGATVLSEGEDEHGSAAPTPERVLAVLGEADGAPASLVHLACHGLAGPDPTASALRLAPREPEAADGADGADLTLSALLDTRADGTADRRSGPLVVCSACETDLTTRDHDEALTVTSVLVHRLAADAIGSRWRVPDGASELLMLALHDALAAGLAPPDALRAAQRWMLAPPGRRPTPPGLRSVAGHRLRQDFRDRPEAWAAFVHQGNPAPAAPAPAAPREGTR</sequence>
<comment type="caution">
    <text evidence="3">The sequence shown here is derived from an EMBL/GenBank/DDBJ whole genome shotgun (WGS) entry which is preliminary data.</text>
</comment>
<evidence type="ECO:0000313" key="3">
    <source>
        <dbReference type="EMBL" id="MFC6505207.1"/>
    </source>
</evidence>
<accession>A0ABW1Y3P4</accession>
<protein>
    <submittedName>
        <fullName evidence="3">CHAT domain-containing protein</fullName>
    </submittedName>
</protein>
<dbReference type="EMBL" id="JBHSUW010000001">
    <property type="protein sequence ID" value="MFC6505207.1"/>
    <property type="molecule type" value="Genomic_DNA"/>
</dbReference>
<dbReference type="Pfam" id="PF12770">
    <property type="entry name" value="CHAT"/>
    <property type="match status" value="1"/>
</dbReference>
<evidence type="ECO:0000313" key="4">
    <source>
        <dbReference type="Proteomes" id="UP001596321"/>
    </source>
</evidence>
<dbReference type="RefSeq" id="WP_193449138.1">
    <property type="nucleotide sequence ID" value="NZ_BMUJ01000003.1"/>
</dbReference>
<evidence type="ECO:0000256" key="1">
    <source>
        <dbReference type="SAM" id="MobiDB-lite"/>
    </source>
</evidence>
<gene>
    <name evidence="3" type="ORF">ACFQFF_27890</name>
</gene>
<feature type="domain" description="CHAT" evidence="2">
    <location>
        <begin position="1003"/>
        <end position="1297"/>
    </location>
</feature>
<feature type="compositionally biased region" description="Low complexity" evidence="1">
    <location>
        <begin position="901"/>
        <end position="917"/>
    </location>
</feature>
<organism evidence="3 4">
    <name type="scientific">Streptomyces plicatus</name>
    <dbReference type="NCBI Taxonomy" id="1922"/>
    <lineage>
        <taxon>Bacteria</taxon>
        <taxon>Bacillati</taxon>
        <taxon>Actinomycetota</taxon>
        <taxon>Actinomycetes</taxon>
        <taxon>Kitasatosporales</taxon>
        <taxon>Streptomycetaceae</taxon>
        <taxon>Streptomyces</taxon>
        <taxon>Streptomyces rochei group</taxon>
    </lineage>
</organism>
<reference evidence="4" key="1">
    <citation type="journal article" date="2019" name="Int. J. Syst. Evol. Microbiol.">
        <title>The Global Catalogue of Microorganisms (GCM) 10K type strain sequencing project: providing services to taxonomists for standard genome sequencing and annotation.</title>
        <authorList>
            <consortium name="The Broad Institute Genomics Platform"/>
            <consortium name="The Broad Institute Genome Sequencing Center for Infectious Disease"/>
            <person name="Wu L."/>
            <person name="Ma J."/>
        </authorList>
    </citation>
    <scope>NUCLEOTIDE SEQUENCE [LARGE SCALE GENOMIC DNA]</scope>
    <source>
        <strain evidence="4">JCM 4504</strain>
    </source>
</reference>
<name>A0ABW1Y3P4_STRPL</name>
<evidence type="ECO:0000259" key="2">
    <source>
        <dbReference type="Pfam" id="PF12770"/>
    </source>
</evidence>
<feature type="region of interest" description="Disordered" evidence="1">
    <location>
        <begin position="899"/>
        <end position="967"/>
    </location>
</feature>
<proteinExistence type="predicted"/>
<dbReference type="InterPro" id="IPR024983">
    <property type="entry name" value="CHAT_dom"/>
</dbReference>
<keyword evidence="4" id="KW-1185">Reference proteome</keyword>
<dbReference type="Proteomes" id="UP001596321">
    <property type="component" value="Unassembled WGS sequence"/>
</dbReference>
<feature type="region of interest" description="Disordered" evidence="1">
    <location>
        <begin position="1294"/>
        <end position="1313"/>
    </location>
</feature>